<evidence type="ECO:0000256" key="13">
    <source>
        <dbReference type="ARBA" id="ARBA00023128"/>
    </source>
</evidence>
<evidence type="ECO:0000256" key="15">
    <source>
        <dbReference type="ARBA" id="ARBA00049551"/>
    </source>
</evidence>
<proteinExistence type="inferred from homology"/>
<keyword evidence="7" id="KW-0999">Mitochondrion inner membrane</keyword>
<keyword evidence="4 16" id="KW-0813">Transport</keyword>
<name>A0A1Y1CC72_9SAUR</name>
<dbReference type="GO" id="GO:0008137">
    <property type="term" value="F:NADH dehydrogenase (ubiquinone) activity"/>
    <property type="evidence" value="ECO:0007669"/>
    <property type="project" value="UniProtKB-EC"/>
</dbReference>
<dbReference type="InterPro" id="IPR001516">
    <property type="entry name" value="Proton_antipo_N"/>
</dbReference>
<gene>
    <name evidence="21" type="primary">ND5</name>
</gene>
<evidence type="ECO:0000256" key="10">
    <source>
        <dbReference type="ARBA" id="ARBA00022989"/>
    </source>
</evidence>
<evidence type="ECO:0000259" key="20">
    <source>
        <dbReference type="Pfam" id="PF06455"/>
    </source>
</evidence>
<feature type="transmembrane region" description="Helical" evidence="16">
    <location>
        <begin position="361"/>
        <end position="380"/>
    </location>
</feature>
<keyword evidence="10 16" id="KW-1133">Transmembrane helix</keyword>
<keyword evidence="17" id="KW-0732">Signal</keyword>
<keyword evidence="8" id="KW-1278">Translocase</keyword>
<feature type="transmembrane region" description="Helical" evidence="16">
    <location>
        <begin position="166"/>
        <end position="184"/>
    </location>
</feature>
<feature type="transmembrane region" description="Helical" evidence="16">
    <location>
        <begin position="266"/>
        <end position="287"/>
    </location>
</feature>
<feature type="transmembrane region" description="Helical" evidence="16">
    <location>
        <begin position="400"/>
        <end position="421"/>
    </location>
</feature>
<keyword evidence="14 16" id="KW-0472">Membrane</keyword>
<dbReference type="NCBIfam" id="TIGR01974">
    <property type="entry name" value="NDH_I_L"/>
    <property type="match status" value="1"/>
</dbReference>
<dbReference type="InterPro" id="IPR018393">
    <property type="entry name" value="NADHpl_OxRdtase_5_subgr"/>
</dbReference>
<keyword evidence="9" id="KW-0249">Electron transport</keyword>
<feature type="domain" description="NADH-Ubiquinone oxidoreductase (complex I) chain 5 N-terminal" evidence="19">
    <location>
        <begin position="63"/>
        <end position="111"/>
    </location>
</feature>
<comment type="subcellular location">
    <subcellularLocation>
        <location evidence="1">Mitochondrion inner membrane</location>
        <topology evidence="1">Multi-pass membrane protein</topology>
    </subcellularLocation>
</comment>
<keyword evidence="12 16" id="KW-0830">Ubiquinone</keyword>
<evidence type="ECO:0000256" key="6">
    <source>
        <dbReference type="ARBA" id="ARBA00022692"/>
    </source>
</evidence>
<dbReference type="GO" id="GO:0005743">
    <property type="term" value="C:mitochondrial inner membrane"/>
    <property type="evidence" value="ECO:0007669"/>
    <property type="project" value="UniProtKB-SubCell"/>
</dbReference>
<dbReference type="InterPro" id="IPR003945">
    <property type="entry name" value="NU5C-like"/>
</dbReference>
<protein>
    <recommendedName>
        <fullName evidence="3 16">NADH-ubiquinone oxidoreductase chain 5</fullName>
        <ecNumber evidence="2 16">7.1.1.2</ecNumber>
    </recommendedName>
</protein>
<feature type="domain" description="NADH:quinone oxidoreductase/Mrp antiporter transmembrane" evidence="18">
    <location>
        <begin position="128"/>
        <end position="411"/>
    </location>
</feature>
<keyword evidence="6 16" id="KW-0812">Transmembrane</keyword>
<feature type="signal peptide" evidence="17">
    <location>
        <begin position="1"/>
        <end position="24"/>
    </location>
</feature>
<feature type="transmembrane region" description="Helical" evidence="16">
    <location>
        <begin position="477"/>
        <end position="495"/>
    </location>
</feature>
<feature type="transmembrane region" description="Helical" evidence="16">
    <location>
        <begin position="576"/>
        <end position="597"/>
    </location>
</feature>
<accession>A0A1Y1CC72</accession>
<dbReference type="PANTHER" id="PTHR42829">
    <property type="entry name" value="NADH-UBIQUINONE OXIDOREDUCTASE CHAIN 5"/>
    <property type="match status" value="1"/>
</dbReference>
<evidence type="ECO:0000256" key="17">
    <source>
        <dbReference type="SAM" id="SignalP"/>
    </source>
</evidence>
<evidence type="ECO:0000256" key="12">
    <source>
        <dbReference type="ARBA" id="ARBA00023075"/>
    </source>
</evidence>
<dbReference type="PRINTS" id="PR01434">
    <property type="entry name" value="NADHDHGNASE5"/>
</dbReference>
<feature type="transmembrane region" description="Helical" evidence="16">
    <location>
        <begin position="196"/>
        <end position="215"/>
    </location>
</feature>
<dbReference type="GO" id="GO:0042773">
    <property type="term" value="P:ATP synthesis coupled electron transport"/>
    <property type="evidence" value="ECO:0007669"/>
    <property type="project" value="InterPro"/>
</dbReference>
<evidence type="ECO:0000256" key="9">
    <source>
        <dbReference type="ARBA" id="ARBA00022982"/>
    </source>
</evidence>
<evidence type="ECO:0000256" key="2">
    <source>
        <dbReference type="ARBA" id="ARBA00012944"/>
    </source>
</evidence>
<evidence type="ECO:0000256" key="7">
    <source>
        <dbReference type="ARBA" id="ARBA00022792"/>
    </source>
</evidence>
<keyword evidence="5" id="KW-0679">Respiratory chain</keyword>
<comment type="similarity">
    <text evidence="16">Belongs to the complex I subunit 5 family.</text>
</comment>
<evidence type="ECO:0000313" key="21">
    <source>
        <dbReference type="EMBL" id="BAX77946.1"/>
    </source>
</evidence>
<dbReference type="GO" id="GO:0003954">
    <property type="term" value="F:NADH dehydrogenase activity"/>
    <property type="evidence" value="ECO:0007669"/>
    <property type="project" value="TreeGrafter"/>
</dbReference>
<dbReference type="AlphaFoldDB" id="A0A1Y1CC72"/>
<dbReference type="InterPro" id="IPR001750">
    <property type="entry name" value="ND/Mrp_TM"/>
</dbReference>
<keyword evidence="11 16" id="KW-0520">NAD</keyword>
<evidence type="ECO:0000256" key="16">
    <source>
        <dbReference type="RuleBase" id="RU003404"/>
    </source>
</evidence>
<comment type="catalytic activity">
    <reaction evidence="15 16">
        <text>a ubiquinone + NADH + 5 H(+)(in) = a ubiquinol + NAD(+) + 4 H(+)(out)</text>
        <dbReference type="Rhea" id="RHEA:29091"/>
        <dbReference type="Rhea" id="RHEA-COMP:9565"/>
        <dbReference type="Rhea" id="RHEA-COMP:9566"/>
        <dbReference type="ChEBI" id="CHEBI:15378"/>
        <dbReference type="ChEBI" id="CHEBI:16389"/>
        <dbReference type="ChEBI" id="CHEBI:17976"/>
        <dbReference type="ChEBI" id="CHEBI:57540"/>
        <dbReference type="ChEBI" id="CHEBI:57945"/>
        <dbReference type="EC" id="7.1.1.2"/>
    </reaction>
</comment>
<feature type="transmembrane region" description="Helical" evidence="16">
    <location>
        <begin position="318"/>
        <end position="340"/>
    </location>
</feature>
<dbReference type="Pfam" id="PF06455">
    <property type="entry name" value="NADH5_C"/>
    <property type="match status" value="1"/>
</dbReference>
<dbReference type="Pfam" id="PF00662">
    <property type="entry name" value="Proton_antipo_N"/>
    <property type="match status" value="1"/>
</dbReference>
<geneLocation type="mitochondrion" evidence="21"/>
<evidence type="ECO:0000256" key="5">
    <source>
        <dbReference type="ARBA" id="ARBA00022660"/>
    </source>
</evidence>
<evidence type="ECO:0000256" key="14">
    <source>
        <dbReference type="ARBA" id="ARBA00023136"/>
    </source>
</evidence>
<dbReference type="GO" id="GO:0015990">
    <property type="term" value="P:electron transport coupled proton transport"/>
    <property type="evidence" value="ECO:0007669"/>
    <property type="project" value="TreeGrafter"/>
</dbReference>
<dbReference type="EMBL" id="AB738953">
    <property type="protein sequence ID" value="BAX77946.1"/>
    <property type="molecule type" value="Genomic_DNA"/>
</dbReference>
<dbReference type="PANTHER" id="PTHR42829:SF2">
    <property type="entry name" value="NADH-UBIQUINONE OXIDOREDUCTASE CHAIN 5"/>
    <property type="match status" value="1"/>
</dbReference>
<feature type="transmembrane region" description="Helical" evidence="16">
    <location>
        <begin position="83"/>
        <end position="102"/>
    </location>
</feature>
<feature type="transmembrane region" description="Helical" evidence="16">
    <location>
        <begin position="135"/>
        <end position="154"/>
    </location>
</feature>
<organism evidence="21">
    <name type="scientific">Homonota fasciata</name>
    <name type="common">South American marked gecko</name>
    <dbReference type="NCBI Taxonomy" id="401549"/>
    <lineage>
        <taxon>Eukaryota</taxon>
        <taxon>Metazoa</taxon>
        <taxon>Chordata</taxon>
        <taxon>Craniata</taxon>
        <taxon>Vertebrata</taxon>
        <taxon>Euteleostomi</taxon>
        <taxon>Lepidosauria</taxon>
        <taxon>Squamata</taxon>
        <taxon>Bifurcata</taxon>
        <taxon>Gekkota</taxon>
        <taxon>Phyllodactylidae</taxon>
        <taxon>Homonota</taxon>
    </lineage>
</organism>
<dbReference type="EC" id="7.1.1.2" evidence="2 16"/>
<dbReference type="InterPro" id="IPR010934">
    <property type="entry name" value="NADH_DH_su5_C"/>
</dbReference>
<reference evidence="21" key="1">
    <citation type="submission" date="2012-07" db="EMBL/GenBank/DDBJ databases">
        <title>Nearly complete mitochondrial genome sequence of Homonota fasciata.</title>
        <authorList>
            <person name="Kumazawa Y."/>
        </authorList>
    </citation>
    <scope>NUCLEOTIDE SEQUENCE</scope>
    <source>
        <strain evidence="21">Hfas1</strain>
    </source>
</reference>
<feature type="chain" id="PRO_5013208641" description="NADH-ubiquinone oxidoreductase chain 5" evidence="17">
    <location>
        <begin position="25"/>
        <end position="600"/>
    </location>
</feature>
<evidence type="ECO:0000259" key="18">
    <source>
        <dbReference type="Pfam" id="PF00361"/>
    </source>
</evidence>
<feature type="transmembrane region" description="Helical" evidence="16">
    <location>
        <begin position="114"/>
        <end position="129"/>
    </location>
</feature>
<keyword evidence="13 16" id="KW-0496">Mitochondrion</keyword>
<feature type="transmembrane region" description="Helical" evidence="16">
    <location>
        <begin position="236"/>
        <end position="254"/>
    </location>
</feature>
<feature type="domain" description="NADH dehydrogenase subunit 5 C-terminal" evidence="20">
    <location>
        <begin position="415"/>
        <end position="588"/>
    </location>
</feature>
<dbReference type="Pfam" id="PF00361">
    <property type="entry name" value="Proton_antipo_M"/>
    <property type="match status" value="1"/>
</dbReference>
<evidence type="ECO:0000259" key="19">
    <source>
        <dbReference type="Pfam" id="PF00662"/>
    </source>
</evidence>
<evidence type="ECO:0000256" key="11">
    <source>
        <dbReference type="ARBA" id="ARBA00023027"/>
    </source>
</evidence>
<evidence type="ECO:0000256" key="3">
    <source>
        <dbReference type="ARBA" id="ARBA00021096"/>
    </source>
</evidence>
<evidence type="ECO:0000256" key="1">
    <source>
        <dbReference type="ARBA" id="ARBA00004448"/>
    </source>
</evidence>
<evidence type="ECO:0000256" key="4">
    <source>
        <dbReference type="ARBA" id="ARBA00022448"/>
    </source>
</evidence>
<sequence>MTETFMCTALTMTLLTLLAPLMTAHPSQQIITSTIKVAFTLSLLPTLTLINTGLYMTTTNFTWTPTNLNISTSFLFDTYSTTFLPTALFITWAIMQFTNWYMTTDPHLNKFSKYLLMFLIAMMILITANNMLQLFIGWEGVGIMSFLLIGWWHARTAATASALQAVIYNRIGDIGLILAMAWMATNLNTWDIQQLFAQNTMPLLPLTGIILAATGKSAQFGLHPWLPAAMEGPTPVSALLHSSTMVVAGVFLLIRLHPLLKTNPQAMTTCLCLGAMTTIFAAMCAVTQNDIKKVIAFSTSSQLGLMVLTVGMNMPELAFLHITTHAFFKALLFLCSGSIIHSLNNEQDLRKMGSMYRTLPTTAACMTLGSLALIGTPFLAGFYTKDTIIETMNTSNLNAWALLTTMVATTMTAAYSLRLVYYTQLGPPRHEPTVLPTETSQDQINPLMRLALGSIIAGLVMTSLQTPNTTTITTLPTTMKLAALLATLAGLLLALDLTHKTTHLLFPQQNLPHTTMTKLSFYNALTHRLSPQTTMKFANISLHLNDASWYETTGPKMLININTATTKTLAKHHHGALKTCLLTFTALLGSCLALHLYGTR</sequence>
<comment type="function">
    <text evidence="16">Core subunit of the mitochondrial membrane respiratory chain NADH dehydrogenase (Complex I) which catalyzes electron transfer from NADH through the respiratory chain, using ubiquinone as an electron acceptor. Essential for the catalytic activity and assembly of complex I.</text>
</comment>
<evidence type="ECO:0000256" key="8">
    <source>
        <dbReference type="ARBA" id="ARBA00022967"/>
    </source>
</evidence>